<protein>
    <submittedName>
        <fullName evidence="3">Aste57867_22373 protein</fullName>
    </submittedName>
</protein>
<organism evidence="3 4">
    <name type="scientific">Aphanomyces stellatus</name>
    <dbReference type="NCBI Taxonomy" id="120398"/>
    <lineage>
        <taxon>Eukaryota</taxon>
        <taxon>Sar</taxon>
        <taxon>Stramenopiles</taxon>
        <taxon>Oomycota</taxon>
        <taxon>Saprolegniomycetes</taxon>
        <taxon>Saprolegniales</taxon>
        <taxon>Verrucalvaceae</taxon>
        <taxon>Aphanomyces</taxon>
    </lineage>
</organism>
<keyword evidence="4" id="KW-1185">Reference proteome</keyword>
<dbReference type="EMBL" id="CAADRA010007074">
    <property type="protein sequence ID" value="VFT99036.1"/>
    <property type="molecule type" value="Genomic_DNA"/>
</dbReference>
<reference evidence="3 4" key="1">
    <citation type="submission" date="2019-03" db="EMBL/GenBank/DDBJ databases">
        <authorList>
            <person name="Gaulin E."/>
            <person name="Dumas B."/>
        </authorList>
    </citation>
    <scope>NUCLEOTIDE SEQUENCE [LARGE SCALE GENOMIC DNA]</scope>
    <source>
        <strain evidence="3">CBS 568.67</strain>
    </source>
</reference>
<dbReference type="Proteomes" id="UP000332933">
    <property type="component" value="Unassembled WGS sequence"/>
</dbReference>
<evidence type="ECO:0000313" key="4">
    <source>
        <dbReference type="Proteomes" id="UP000332933"/>
    </source>
</evidence>
<sequence>MDARQVFEKATLVRLQAARVESLRKSQALTKDLLLNSLNELTRASATQAWDVATAAVATRRTHEDSMRAAQTRFDRQAMERDFGDKYAAMARRHAFETRHLDAVHSIEAKDESHSSTPCGRHGLETQLLVAKAHLEVVLLDEAKARAVERQHTDEAIDADHTPARRRDQDAARRTEGVASTQRLSEELASKRHALDAVHQNQMESRVKLDAAAMDALVQRHMRERQDIHAPP</sequence>
<proteinExistence type="predicted"/>
<feature type="region of interest" description="Disordered" evidence="1">
    <location>
        <begin position="149"/>
        <end position="185"/>
    </location>
</feature>
<evidence type="ECO:0000256" key="1">
    <source>
        <dbReference type="SAM" id="MobiDB-lite"/>
    </source>
</evidence>
<feature type="compositionally biased region" description="Basic and acidic residues" evidence="1">
    <location>
        <begin position="149"/>
        <end position="176"/>
    </location>
</feature>
<gene>
    <name evidence="3" type="primary">Aste57867_22373</name>
    <name evidence="2" type="ORF">As57867_022303</name>
    <name evidence="3" type="ORF">ASTE57867_22373</name>
</gene>
<accession>A0A485LK70</accession>
<dbReference type="AlphaFoldDB" id="A0A485LK70"/>
<evidence type="ECO:0000313" key="2">
    <source>
        <dbReference type="EMBL" id="KAF0685765.1"/>
    </source>
</evidence>
<name>A0A485LK70_9STRA</name>
<reference evidence="2" key="2">
    <citation type="submission" date="2019-06" db="EMBL/GenBank/DDBJ databases">
        <title>Genomics analysis of Aphanomyces spp. identifies a new class of oomycete effector associated with host adaptation.</title>
        <authorList>
            <person name="Gaulin E."/>
        </authorList>
    </citation>
    <scope>NUCLEOTIDE SEQUENCE</scope>
    <source>
        <strain evidence="2">CBS 578.67</strain>
    </source>
</reference>
<dbReference type="EMBL" id="VJMH01007048">
    <property type="protein sequence ID" value="KAF0685765.1"/>
    <property type="molecule type" value="Genomic_DNA"/>
</dbReference>
<evidence type="ECO:0000313" key="3">
    <source>
        <dbReference type="EMBL" id="VFT99036.1"/>
    </source>
</evidence>